<proteinExistence type="predicted"/>
<organism evidence="1 2">
    <name type="scientific">Levilinea saccharolytica</name>
    <dbReference type="NCBI Taxonomy" id="229921"/>
    <lineage>
        <taxon>Bacteria</taxon>
        <taxon>Bacillati</taxon>
        <taxon>Chloroflexota</taxon>
        <taxon>Anaerolineae</taxon>
        <taxon>Anaerolineales</taxon>
        <taxon>Anaerolineaceae</taxon>
        <taxon>Levilinea</taxon>
    </lineage>
</organism>
<dbReference type="EMBL" id="LGCM01000046">
    <property type="protein sequence ID" value="KPL79755.1"/>
    <property type="molecule type" value="Genomic_DNA"/>
</dbReference>
<name>A0A0P6Y458_9CHLR</name>
<gene>
    <name evidence="1" type="ORF">ADN01_13810</name>
</gene>
<evidence type="ECO:0000313" key="2">
    <source>
        <dbReference type="Proteomes" id="UP000050501"/>
    </source>
</evidence>
<reference evidence="1 2" key="1">
    <citation type="submission" date="2015-07" db="EMBL/GenBank/DDBJ databases">
        <title>Genome sequence of Levilinea saccharolytica DSM 16555.</title>
        <authorList>
            <person name="Hemp J."/>
            <person name="Ward L.M."/>
            <person name="Pace L.A."/>
            <person name="Fischer W.W."/>
        </authorList>
    </citation>
    <scope>NUCLEOTIDE SEQUENCE [LARGE SCALE GENOMIC DNA]</scope>
    <source>
        <strain evidence="1 2">KIBI-1</strain>
    </source>
</reference>
<keyword evidence="2" id="KW-1185">Reference proteome</keyword>
<dbReference type="Proteomes" id="UP000050501">
    <property type="component" value="Unassembled WGS sequence"/>
</dbReference>
<dbReference type="OrthoDB" id="9808424at2"/>
<dbReference type="RefSeq" id="WP_062417270.1">
    <property type="nucleotide sequence ID" value="NZ_DF967974.1"/>
</dbReference>
<dbReference type="STRING" id="229921.ADN01_13810"/>
<dbReference type="AlphaFoldDB" id="A0A0P6Y458"/>
<evidence type="ECO:0008006" key="3">
    <source>
        <dbReference type="Google" id="ProtNLM"/>
    </source>
</evidence>
<protein>
    <recommendedName>
        <fullName evidence="3">Phospholipid/glycerol acyltransferase domain-containing protein</fullName>
    </recommendedName>
</protein>
<comment type="caution">
    <text evidence="1">The sequence shown here is derived from an EMBL/GenBank/DDBJ whole genome shotgun (WGS) entry which is preliminary data.</text>
</comment>
<evidence type="ECO:0000313" key="1">
    <source>
        <dbReference type="EMBL" id="KPL79755.1"/>
    </source>
</evidence>
<sequence length="311" mass="33175">MTQTEMDETQTRVTVLAQIVSREVLGGMGLRPPGLPYRLAQVLARPGVMRMARLLAQADAEAGRRGLHAAGEVLLERLATSCTAQGAEGVPAEGPVLITANHPGGLELLALLAQVRRPDVRVLSNPQPFLQAMPHVSPAMLYLSADSAGYFTAIRQVVSQLQAGRAVIVFPAGQMEPDPGVTPGAVEFLERWSASSGVYLHKVPETRLVPAALTGIVSPRAVQSLFVRGCRPPKARQRTAAFLQLLVQLLARDRWPIHIRLVFGAPVGARELSPELDPQTLTAGTRALTARLLERLGALPSVGVPFTGEGA</sequence>
<accession>A0A0P6Y458</accession>